<dbReference type="SUPFAM" id="SSF53335">
    <property type="entry name" value="S-adenosyl-L-methionine-dependent methyltransferases"/>
    <property type="match status" value="1"/>
</dbReference>
<dbReference type="GO" id="GO:0005886">
    <property type="term" value="C:plasma membrane"/>
    <property type="evidence" value="ECO:0007669"/>
    <property type="project" value="TreeGrafter"/>
</dbReference>
<proteinExistence type="predicted"/>
<evidence type="ECO:0000313" key="3">
    <source>
        <dbReference type="Proteomes" id="UP001381693"/>
    </source>
</evidence>
<organism evidence="2 3">
    <name type="scientific">Halocaridina rubra</name>
    <name type="common">Hawaiian red shrimp</name>
    <dbReference type="NCBI Taxonomy" id="373956"/>
    <lineage>
        <taxon>Eukaryota</taxon>
        <taxon>Metazoa</taxon>
        <taxon>Ecdysozoa</taxon>
        <taxon>Arthropoda</taxon>
        <taxon>Crustacea</taxon>
        <taxon>Multicrustacea</taxon>
        <taxon>Malacostraca</taxon>
        <taxon>Eumalacostraca</taxon>
        <taxon>Eucarida</taxon>
        <taxon>Decapoda</taxon>
        <taxon>Pleocyemata</taxon>
        <taxon>Caridea</taxon>
        <taxon>Atyoidea</taxon>
        <taxon>Atyidae</taxon>
        <taxon>Halocaridina</taxon>
    </lineage>
</organism>
<dbReference type="Proteomes" id="UP001381693">
    <property type="component" value="Unassembled WGS sequence"/>
</dbReference>
<dbReference type="GO" id="GO:0016197">
    <property type="term" value="P:endosomal transport"/>
    <property type="evidence" value="ECO:0007669"/>
    <property type="project" value="TreeGrafter"/>
</dbReference>
<dbReference type="Pfam" id="PF05050">
    <property type="entry name" value="Methyltransf_21"/>
    <property type="match status" value="1"/>
</dbReference>
<evidence type="ECO:0000313" key="2">
    <source>
        <dbReference type="EMBL" id="KAK7084938.1"/>
    </source>
</evidence>
<sequence length="348" mass="40378">MFVLQISNTRNTLQQSPIKYVFDHLGKFRYTFNTRDFASCFETNLSIQAWKKCKGKSDLILSDWQDPLEHLSGDDPQVVEILKTQYLDPPSDLPYNLSTLNESQGSHMFTWPWIRSRLDLLFGGEPKGFFIEAGALDGQYLSNTLWLERKRNWTGLLIEPDRNSYGALRQKHRRAWSSNTCLTADNYPKKATFVSVTPKFEASISAWAFRGHSHEFKKDVKQTGITKYEDMKNSTVQCFPLISYLKALNVSQIDFLSLDVQGSEANIILTILKTKGINVRVIATEDESYKIDDNFADELFDNGYMVFDYKIDLIFVKQDDPLLKKKHVKQFLRTRKIKNEARFIYIED</sequence>
<dbReference type="Gene3D" id="3.40.50.150">
    <property type="entry name" value="Vaccinia Virus protein VP39"/>
    <property type="match status" value="1"/>
</dbReference>
<dbReference type="InterPro" id="IPR006342">
    <property type="entry name" value="FkbM_mtfrase"/>
</dbReference>
<evidence type="ECO:0000259" key="1">
    <source>
        <dbReference type="Pfam" id="PF05050"/>
    </source>
</evidence>
<accession>A0AAN9ADR9</accession>
<dbReference type="PANTHER" id="PTHR34009">
    <property type="entry name" value="PROTEIN STAR"/>
    <property type="match status" value="1"/>
</dbReference>
<dbReference type="InterPro" id="IPR053202">
    <property type="entry name" value="EGF_Rcpt_Signaling_Reg"/>
</dbReference>
<dbReference type="EMBL" id="JAXCGZ010001940">
    <property type="protein sequence ID" value="KAK7084938.1"/>
    <property type="molecule type" value="Genomic_DNA"/>
</dbReference>
<protein>
    <recommendedName>
        <fullName evidence="1">Methyltransferase FkbM domain-containing protein</fullName>
    </recommendedName>
</protein>
<dbReference type="GO" id="GO:0006888">
    <property type="term" value="P:endoplasmic reticulum to Golgi vesicle-mediated transport"/>
    <property type="evidence" value="ECO:0007669"/>
    <property type="project" value="TreeGrafter"/>
</dbReference>
<dbReference type="PANTHER" id="PTHR34009:SF2">
    <property type="entry name" value="PROTEIN STAR"/>
    <property type="match status" value="1"/>
</dbReference>
<dbReference type="AlphaFoldDB" id="A0AAN9ADR9"/>
<dbReference type="GO" id="GO:0031902">
    <property type="term" value="C:late endosome membrane"/>
    <property type="evidence" value="ECO:0007669"/>
    <property type="project" value="TreeGrafter"/>
</dbReference>
<comment type="caution">
    <text evidence="2">The sequence shown here is derived from an EMBL/GenBank/DDBJ whole genome shotgun (WGS) entry which is preliminary data.</text>
</comment>
<keyword evidence="3" id="KW-1185">Reference proteome</keyword>
<dbReference type="GO" id="GO:0005789">
    <property type="term" value="C:endoplasmic reticulum membrane"/>
    <property type="evidence" value="ECO:0007669"/>
    <property type="project" value="TreeGrafter"/>
</dbReference>
<gene>
    <name evidence="2" type="ORF">SK128_013960</name>
</gene>
<dbReference type="GO" id="GO:0005794">
    <property type="term" value="C:Golgi apparatus"/>
    <property type="evidence" value="ECO:0007669"/>
    <property type="project" value="TreeGrafter"/>
</dbReference>
<dbReference type="InterPro" id="IPR029063">
    <property type="entry name" value="SAM-dependent_MTases_sf"/>
</dbReference>
<feature type="domain" description="Methyltransferase FkbM" evidence="1">
    <location>
        <begin position="133"/>
        <end position="279"/>
    </location>
</feature>
<reference evidence="2 3" key="1">
    <citation type="submission" date="2023-11" db="EMBL/GenBank/DDBJ databases">
        <title>Halocaridina rubra genome assembly.</title>
        <authorList>
            <person name="Smith C."/>
        </authorList>
    </citation>
    <scope>NUCLEOTIDE SEQUENCE [LARGE SCALE GENOMIC DNA]</scope>
    <source>
        <strain evidence="2">EP-1</strain>
        <tissue evidence="2">Whole</tissue>
    </source>
</reference>
<name>A0AAN9ADR9_HALRR</name>